<gene>
    <name evidence="1" type="ORF">BTO28_15575</name>
</gene>
<protein>
    <submittedName>
        <fullName evidence="1">Uncharacterized protein</fullName>
    </submittedName>
</protein>
<accession>A0A1V2A4D4</accession>
<dbReference type="STRING" id="1714355.BTO28_15575"/>
<proteinExistence type="predicted"/>
<sequence length="200" mass="23408">MELLFQKQIIQLEQYQTAEQIIEQINTLLNNSYYFSHFVADGKEVYEDPENYLKENAAQIEKLEVIARTAKELTYDILLSAEEYLKRALPELSILTDGFYNNPSTHHWTNFDHMLEGMQWLNQIIISIDQMKEKPANWDEYLKLSATLQNEVKGLEEAVENADHILVADLIQYEIKPFYESLEKEISTTIDTEGTRHDTN</sequence>
<evidence type="ECO:0000313" key="2">
    <source>
        <dbReference type="Proteomes" id="UP000188613"/>
    </source>
</evidence>
<dbReference type="OrthoDB" id="1683192at2"/>
<dbReference type="Proteomes" id="UP000188613">
    <property type="component" value="Unassembled WGS sequence"/>
</dbReference>
<name>A0A1V2A4D4_9BACI</name>
<evidence type="ECO:0000313" key="1">
    <source>
        <dbReference type="EMBL" id="OMP65797.1"/>
    </source>
</evidence>
<comment type="caution">
    <text evidence="1">The sequence shown here is derived from an EMBL/GenBank/DDBJ whole genome shotgun (WGS) entry which is preliminary data.</text>
</comment>
<keyword evidence="2" id="KW-1185">Reference proteome</keyword>
<organism evidence="1 2">
    <name type="scientific">Domibacillus epiphyticus</name>
    <dbReference type="NCBI Taxonomy" id="1714355"/>
    <lineage>
        <taxon>Bacteria</taxon>
        <taxon>Bacillati</taxon>
        <taxon>Bacillota</taxon>
        <taxon>Bacilli</taxon>
        <taxon>Bacillales</taxon>
        <taxon>Bacillaceae</taxon>
        <taxon>Domibacillus</taxon>
    </lineage>
</organism>
<dbReference type="AlphaFoldDB" id="A0A1V2A4D4"/>
<reference evidence="1 2" key="1">
    <citation type="submission" date="2016-12" db="EMBL/GenBank/DDBJ databases">
        <title>Domibacillus sp. SAB 38T whole genome sequencing.</title>
        <authorList>
            <person name="Verma A."/>
            <person name="Ojha A.K."/>
            <person name="Krishnamurthi S."/>
        </authorList>
    </citation>
    <scope>NUCLEOTIDE SEQUENCE [LARGE SCALE GENOMIC DNA]</scope>
    <source>
        <strain evidence="1 2">SAB 38</strain>
    </source>
</reference>
<dbReference type="EMBL" id="MSFI01000030">
    <property type="protein sequence ID" value="OMP65797.1"/>
    <property type="molecule type" value="Genomic_DNA"/>
</dbReference>
<dbReference type="RefSeq" id="WP_076767963.1">
    <property type="nucleotide sequence ID" value="NZ_MSFI01000030.1"/>
</dbReference>